<accession>A0A8X6QXY1</accession>
<name>A0A8X6QXY1_NEPPI</name>
<evidence type="ECO:0000313" key="2">
    <source>
        <dbReference type="Proteomes" id="UP000887013"/>
    </source>
</evidence>
<sequence length="28" mass="3283">KIASFESALVEIDHLDFAVELFFSNRKR</sequence>
<evidence type="ECO:0000313" key="1">
    <source>
        <dbReference type="EMBL" id="GFU37797.1"/>
    </source>
</evidence>
<keyword evidence="2" id="KW-1185">Reference proteome</keyword>
<dbReference type="Proteomes" id="UP000887013">
    <property type="component" value="Unassembled WGS sequence"/>
</dbReference>
<feature type="non-terminal residue" evidence="1">
    <location>
        <position position="1"/>
    </location>
</feature>
<dbReference type="AlphaFoldDB" id="A0A8X6QXY1"/>
<comment type="caution">
    <text evidence="1">The sequence shown here is derived from an EMBL/GenBank/DDBJ whole genome shotgun (WGS) entry which is preliminary data.</text>
</comment>
<reference evidence="1" key="1">
    <citation type="submission" date="2020-08" db="EMBL/GenBank/DDBJ databases">
        <title>Multicomponent nature underlies the extraordinary mechanical properties of spider dragline silk.</title>
        <authorList>
            <person name="Kono N."/>
            <person name="Nakamura H."/>
            <person name="Mori M."/>
            <person name="Yoshida Y."/>
            <person name="Ohtoshi R."/>
            <person name="Malay A.D."/>
            <person name="Moran D.A.P."/>
            <person name="Tomita M."/>
            <person name="Numata K."/>
            <person name="Arakawa K."/>
        </authorList>
    </citation>
    <scope>NUCLEOTIDE SEQUENCE</scope>
</reference>
<protein>
    <submittedName>
        <fullName evidence="1">Uncharacterized protein</fullName>
    </submittedName>
</protein>
<proteinExistence type="predicted"/>
<dbReference type="EMBL" id="BMAW01084288">
    <property type="protein sequence ID" value="GFU37797.1"/>
    <property type="molecule type" value="Genomic_DNA"/>
</dbReference>
<organism evidence="1 2">
    <name type="scientific">Nephila pilipes</name>
    <name type="common">Giant wood spider</name>
    <name type="synonym">Nephila maculata</name>
    <dbReference type="NCBI Taxonomy" id="299642"/>
    <lineage>
        <taxon>Eukaryota</taxon>
        <taxon>Metazoa</taxon>
        <taxon>Ecdysozoa</taxon>
        <taxon>Arthropoda</taxon>
        <taxon>Chelicerata</taxon>
        <taxon>Arachnida</taxon>
        <taxon>Araneae</taxon>
        <taxon>Araneomorphae</taxon>
        <taxon>Entelegynae</taxon>
        <taxon>Araneoidea</taxon>
        <taxon>Nephilidae</taxon>
        <taxon>Nephila</taxon>
    </lineage>
</organism>
<gene>
    <name evidence="1" type="ORF">NPIL_603381</name>
</gene>